<evidence type="ECO:0000256" key="1">
    <source>
        <dbReference type="SAM" id="Phobius"/>
    </source>
</evidence>
<dbReference type="Proteomes" id="UP000269157">
    <property type="component" value="Unassembled WGS sequence"/>
</dbReference>
<organism evidence="2 3">
    <name type="scientific">Litoreibacter meonggei</name>
    <dbReference type="NCBI Taxonomy" id="1049199"/>
    <lineage>
        <taxon>Bacteria</taxon>
        <taxon>Pseudomonadati</taxon>
        <taxon>Pseudomonadota</taxon>
        <taxon>Alphaproteobacteria</taxon>
        <taxon>Rhodobacterales</taxon>
        <taxon>Roseobacteraceae</taxon>
        <taxon>Litoreibacter</taxon>
    </lineage>
</organism>
<comment type="caution">
    <text evidence="2">The sequence shown here is derived from an EMBL/GenBank/DDBJ whole genome shotgun (WGS) entry which is preliminary data.</text>
</comment>
<keyword evidence="1" id="KW-0472">Membrane</keyword>
<keyword evidence="1" id="KW-0812">Transmembrane</keyword>
<proteinExistence type="predicted"/>
<keyword evidence="1" id="KW-1133">Transmembrane helix</keyword>
<dbReference type="AlphaFoldDB" id="A0A497X5Y0"/>
<reference evidence="2 3" key="1">
    <citation type="submission" date="2018-10" db="EMBL/GenBank/DDBJ databases">
        <title>Genomic Encyclopedia of Archaeal and Bacterial Type Strains, Phase II (KMG-II): from individual species to whole genera.</title>
        <authorList>
            <person name="Goeker M."/>
        </authorList>
    </citation>
    <scope>NUCLEOTIDE SEQUENCE [LARGE SCALE GENOMIC DNA]</scope>
    <source>
        <strain evidence="2 3">DSM 29466</strain>
    </source>
</reference>
<gene>
    <name evidence="2" type="ORF">BCF46_0899</name>
</gene>
<feature type="transmembrane region" description="Helical" evidence="1">
    <location>
        <begin position="33"/>
        <end position="53"/>
    </location>
</feature>
<keyword evidence="3" id="KW-1185">Reference proteome</keyword>
<name>A0A497X5Y0_9RHOB</name>
<evidence type="ECO:0000313" key="3">
    <source>
        <dbReference type="Proteomes" id="UP000269157"/>
    </source>
</evidence>
<sequence>MLATPLVFVFHMIWLRAIMEADGGVQALGYWSLYWTGLTAITWAPFMLICYIVRSKRSAA</sequence>
<dbReference type="EMBL" id="RCCE01000001">
    <property type="protein sequence ID" value="RLJ60696.1"/>
    <property type="molecule type" value="Genomic_DNA"/>
</dbReference>
<protein>
    <submittedName>
        <fullName evidence="2">Uncharacterized protein</fullName>
    </submittedName>
</protein>
<evidence type="ECO:0000313" key="2">
    <source>
        <dbReference type="EMBL" id="RLJ60696.1"/>
    </source>
</evidence>
<accession>A0A497X5Y0</accession>